<dbReference type="GO" id="GO:0003680">
    <property type="term" value="F:minor groove of adenine-thymine-rich DNA binding"/>
    <property type="evidence" value="ECO:0007669"/>
    <property type="project" value="TreeGrafter"/>
</dbReference>
<evidence type="ECO:0000256" key="5">
    <source>
        <dbReference type="SAM" id="MobiDB-lite"/>
    </source>
</evidence>
<dbReference type="GO" id="GO:0005829">
    <property type="term" value="C:cytosol"/>
    <property type="evidence" value="ECO:0007669"/>
    <property type="project" value="TreeGrafter"/>
</dbReference>
<comment type="subcellular location">
    <subcellularLocation>
        <location evidence="1">Cytoplasm</location>
        <location evidence="1">Nucleoid</location>
    </subcellularLocation>
</comment>
<dbReference type="PANTHER" id="PTHR38097">
    <property type="match status" value="1"/>
</dbReference>
<keyword evidence="4" id="KW-0238">DNA-binding</keyword>
<sequence>MDLSNLDYQQLVELRAQVDVELVRRKEQEKARILSQLQSAAAASGFTVAELLGEVSGGKKGAKKPVKAQYANPADPSQTWTGRGRKPQWVHDVLANGATLDSIRI</sequence>
<dbReference type="GO" id="GO:0009295">
    <property type="term" value="C:nucleoid"/>
    <property type="evidence" value="ECO:0007669"/>
    <property type="project" value="UniProtKB-SubCell"/>
</dbReference>
<proteinExistence type="inferred from homology"/>
<dbReference type="SUPFAM" id="SSF81273">
    <property type="entry name" value="H-NS histone-like proteins"/>
    <property type="match status" value="1"/>
</dbReference>
<evidence type="ECO:0000259" key="6">
    <source>
        <dbReference type="SMART" id="SM00528"/>
    </source>
</evidence>
<evidence type="ECO:0000313" key="7">
    <source>
        <dbReference type="EMBL" id="QLI81059.1"/>
    </source>
</evidence>
<dbReference type="InterPro" id="IPR037150">
    <property type="entry name" value="H-NS_C_dom_sf"/>
</dbReference>
<evidence type="ECO:0000256" key="1">
    <source>
        <dbReference type="ARBA" id="ARBA00004453"/>
    </source>
</evidence>
<feature type="domain" description="DNA-binding protein H-NS-like C-terminal" evidence="6">
    <location>
        <begin position="60"/>
        <end position="105"/>
    </location>
</feature>
<keyword evidence="3" id="KW-0963">Cytoplasm</keyword>
<evidence type="ECO:0000256" key="3">
    <source>
        <dbReference type="ARBA" id="ARBA00022490"/>
    </source>
</evidence>
<dbReference type="Gene3D" id="4.10.430.10">
    <property type="entry name" value="Histone-like protein H-NS, C-terminal domain"/>
    <property type="match status" value="1"/>
</dbReference>
<dbReference type="GO" id="GO:0001217">
    <property type="term" value="F:DNA-binding transcription repressor activity"/>
    <property type="evidence" value="ECO:0007669"/>
    <property type="project" value="TreeGrafter"/>
</dbReference>
<evidence type="ECO:0000256" key="2">
    <source>
        <dbReference type="ARBA" id="ARBA00010610"/>
    </source>
</evidence>
<protein>
    <submittedName>
        <fullName evidence="7">H-NS histone family protein</fullName>
    </submittedName>
</protein>
<keyword evidence="8" id="KW-1185">Reference proteome</keyword>
<gene>
    <name evidence="7" type="ORF">HZU75_05690</name>
</gene>
<accession>A0A7D5V8Z8</accession>
<organism evidence="7 8">
    <name type="scientific">Chitinibacter fontanus</name>
    <dbReference type="NCBI Taxonomy" id="1737446"/>
    <lineage>
        <taxon>Bacteria</taxon>
        <taxon>Pseudomonadati</taxon>
        <taxon>Pseudomonadota</taxon>
        <taxon>Betaproteobacteria</taxon>
        <taxon>Neisseriales</taxon>
        <taxon>Chitinibacteraceae</taxon>
        <taxon>Chitinibacter</taxon>
    </lineage>
</organism>
<dbReference type="KEGG" id="cfon:HZU75_05690"/>
<evidence type="ECO:0000313" key="8">
    <source>
        <dbReference type="Proteomes" id="UP000510822"/>
    </source>
</evidence>
<dbReference type="GO" id="GO:0000976">
    <property type="term" value="F:transcription cis-regulatory region binding"/>
    <property type="evidence" value="ECO:0007669"/>
    <property type="project" value="TreeGrafter"/>
</dbReference>
<dbReference type="Proteomes" id="UP000510822">
    <property type="component" value="Chromosome"/>
</dbReference>
<evidence type="ECO:0000256" key="4">
    <source>
        <dbReference type="ARBA" id="ARBA00023125"/>
    </source>
</evidence>
<dbReference type="RefSeq" id="WP_180308190.1">
    <property type="nucleotide sequence ID" value="NZ_CP058952.1"/>
</dbReference>
<reference evidence="7 8" key="1">
    <citation type="journal article" date="2016" name="Int. J. Syst. Evol. Microbiol.">
        <title>Chitinibacter fontanus sp. nov., isolated from a spring.</title>
        <authorList>
            <person name="Sheu S.Y."/>
            <person name="Li Y.S."/>
            <person name="Young C.C."/>
            <person name="Chen W.M."/>
        </authorList>
    </citation>
    <scope>NUCLEOTIDE SEQUENCE [LARGE SCALE GENOMIC DNA]</scope>
    <source>
        <strain evidence="7 8">STM-7</strain>
    </source>
</reference>
<dbReference type="AlphaFoldDB" id="A0A7D5V8Z8"/>
<dbReference type="GO" id="GO:0032993">
    <property type="term" value="C:protein-DNA complex"/>
    <property type="evidence" value="ECO:0007669"/>
    <property type="project" value="TreeGrafter"/>
</dbReference>
<dbReference type="Pfam" id="PF00816">
    <property type="entry name" value="Histone_HNS"/>
    <property type="match status" value="1"/>
</dbReference>
<dbReference type="EMBL" id="CP058952">
    <property type="protein sequence ID" value="QLI81059.1"/>
    <property type="molecule type" value="Genomic_DNA"/>
</dbReference>
<feature type="region of interest" description="Disordered" evidence="5">
    <location>
        <begin position="58"/>
        <end position="84"/>
    </location>
</feature>
<name>A0A7D5V8Z8_9NEIS</name>
<dbReference type="InterPro" id="IPR027444">
    <property type="entry name" value="H-NS_C_dom"/>
</dbReference>
<dbReference type="SMART" id="SM00528">
    <property type="entry name" value="HNS"/>
    <property type="match status" value="1"/>
</dbReference>
<comment type="similarity">
    <text evidence="2">Belongs to the histone-like protein H-NS family.</text>
</comment>
<dbReference type="PANTHER" id="PTHR38097:SF2">
    <property type="entry name" value="DNA-BINDING PROTEIN STPA"/>
    <property type="match status" value="1"/>
</dbReference>
<dbReference type="GO" id="GO:0003681">
    <property type="term" value="F:bent DNA binding"/>
    <property type="evidence" value="ECO:0007669"/>
    <property type="project" value="TreeGrafter"/>
</dbReference>